<feature type="transmembrane region" description="Helical" evidence="8">
    <location>
        <begin position="229"/>
        <end position="251"/>
    </location>
</feature>
<evidence type="ECO:0000256" key="4">
    <source>
        <dbReference type="ARBA" id="ARBA00022519"/>
    </source>
</evidence>
<feature type="transmembrane region" description="Helical" evidence="8">
    <location>
        <begin position="66"/>
        <end position="87"/>
    </location>
</feature>
<dbReference type="InterPro" id="IPR000515">
    <property type="entry name" value="MetI-like"/>
</dbReference>
<accession>A0A4P8EKG4</accession>
<dbReference type="OrthoDB" id="9815533at2"/>
<evidence type="ECO:0000256" key="1">
    <source>
        <dbReference type="ARBA" id="ARBA00004429"/>
    </source>
</evidence>
<evidence type="ECO:0000256" key="6">
    <source>
        <dbReference type="ARBA" id="ARBA00022989"/>
    </source>
</evidence>
<keyword evidence="3" id="KW-1003">Cell membrane</keyword>
<dbReference type="RefSeq" id="WP_137195029.1">
    <property type="nucleotide sequence ID" value="NZ_CP039965.1"/>
</dbReference>
<proteinExistence type="inferred from homology"/>
<organism evidence="10 11">
    <name type="scientific">Pseudorhodobacter turbinis</name>
    <dbReference type="NCBI Taxonomy" id="2500533"/>
    <lineage>
        <taxon>Bacteria</taxon>
        <taxon>Pseudomonadati</taxon>
        <taxon>Pseudomonadota</taxon>
        <taxon>Alphaproteobacteria</taxon>
        <taxon>Rhodobacterales</taxon>
        <taxon>Paracoccaceae</taxon>
        <taxon>Pseudorhodobacter</taxon>
    </lineage>
</organism>
<keyword evidence="5 8" id="KW-0812">Transmembrane</keyword>
<feature type="transmembrane region" description="Helical" evidence="8">
    <location>
        <begin position="94"/>
        <end position="119"/>
    </location>
</feature>
<keyword evidence="10" id="KW-0614">Plasmid</keyword>
<reference evidence="10 11" key="1">
    <citation type="submission" date="2019-05" db="EMBL/GenBank/DDBJ databases">
        <title>Pseudorhodobacter turbinis sp. nov., isolated from the gut of the Korean turban shell.</title>
        <authorList>
            <person name="Jeong Y.-S."/>
            <person name="Kang W.-R."/>
            <person name="Bae J.-W."/>
        </authorList>
    </citation>
    <scope>NUCLEOTIDE SEQUENCE [LARGE SCALE GENOMIC DNA]</scope>
    <source>
        <strain evidence="10 11">S12M18</strain>
        <plasmid evidence="10 11">unnamed1</plasmid>
    </source>
</reference>
<dbReference type="AlphaFoldDB" id="A0A4P8EKG4"/>
<evidence type="ECO:0000259" key="9">
    <source>
        <dbReference type="PROSITE" id="PS50928"/>
    </source>
</evidence>
<dbReference type="GO" id="GO:0055085">
    <property type="term" value="P:transmembrane transport"/>
    <property type="evidence" value="ECO:0007669"/>
    <property type="project" value="InterPro"/>
</dbReference>
<dbReference type="Pfam" id="PF00528">
    <property type="entry name" value="BPD_transp_1"/>
    <property type="match status" value="1"/>
</dbReference>
<dbReference type="PANTHER" id="PTHR43357:SF4">
    <property type="entry name" value="INNER MEMBRANE ABC TRANSPORTER PERMEASE PROTEIN YDCV"/>
    <property type="match status" value="1"/>
</dbReference>
<dbReference type="KEGG" id="pseb:EOK75_15815"/>
<evidence type="ECO:0000313" key="10">
    <source>
        <dbReference type="EMBL" id="QCO57225.1"/>
    </source>
</evidence>
<dbReference type="InterPro" id="IPR035906">
    <property type="entry name" value="MetI-like_sf"/>
</dbReference>
<evidence type="ECO:0000256" key="5">
    <source>
        <dbReference type="ARBA" id="ARBA00022692"/>
    </source>
</evidence>
<feature type="transmembrane region" description="Helical" evidence="8">
    <location>
        <begin position="131"/>
        <end position="154"/>
    </location>
</feature>
<keyword evidence="6 8" id="KW-1133">Transmembrane helix</keyword>
<keyword evidence="11" id="KW-1185">Reference proteome</keyword>
<dbReference type="EMBL" id="CP039965">
    <property type="protein sequence ID" value="QCO57225.1"/>
    <property type="molecule type" value="Genomic_DNA"/>
</dbReference>
<keyword evidence="7 8" id="KW-0472">Membrane</keyword>
<evidence type="ECO:0000256" key="2">
    <source>
        <dbReference type="ARBA" id="ARBA00022448"/>
    </source>
</evidence>
<keyword evidence="4" id="KW-0997">Cell inner membrane</keyword>
<evidence type="ECO:0000256" key="3">
    <source>
        <dbReference type="ARBA" id="ARBA00022475"/>
    </source>
</evidence>
<geneLocation type="plasmid" evidence="10 11">
    <name>unnamed1</name>
</geneLocation>
<protein>
    <submittedName>
        <fullName evidence="10">ABC transporter permease</fullName>
    </submittedName>
</protein>
<dbReference type="GO" id="GO:0005886">
    <property type="term" value="C:plasma membrane"/>
    <property type="evidence" value="ECO:0007669"/>
    <property type="project" value="UniProtKB-SubCell"/>
</dbReference>
<dbReference type="Proteomes" id="UP000298631">
    <property type="component" value="Plasmid unnamed1"/>
</dbReference>
<comment type="similarity">
    <text evidence="8">Belongs to the binding-protein-dependent transport system permease family.</text>
</comment>
<evidence type="ECO:0000313" key="11">
    <source>
        <dbReference type="Proteomes" id="UP000298631"/>
    </source>
</evidence>
<name>A0A4P8EKG4_9RHOB</name>
<dbReference type="Gene3D" id="1.10.3720.10">
    <property type="entry name" value="MetI-like"/>
    <property type="match status" value="1"/>
</dbReference>
<comment type="subcellular location">
    <subcellularLocation>
        <location evidence="1">Cell inner membrane</location>
        <topology evidence="1">Multi-pass membrane protein</topology>
    </subcellularLocation>
    <subcellularLocation>
        <location evidence="8">Cell membrane</location>
        <topology evidence="8">Multi-pass membrane protein</topology>
    </subcellularLocation>
</comment>
<keyword evidence="2 8" id="KW-0813">Transport</keyword>
<dbReference type="CDD" id="cd06261">
    <property type="entry name" value="TM_PBP2"/>
    <property type="match status" value="1"/>
</dbReference>
<dbReference type="SUPFAM" id="SSF161098">
    <property type="entry name" value="MetI-like"/>
    <property type="match status" value="1"/>
</dbReference>
<gene>
    <name evidence="10" type="ORF">EOK75_15815</name>
</gene>
<dbReference type="PROSITE" id="PS50928">
    <property type="entry name" value="ABC_TM1"/>
    <property type="match status" value="1"/>
</dbReference>
<evidence type="ECO:0000256" key="8">
    <source>
        <dbReference type="RuleBase" id="RU363032"/>
    </source>
</evidence>
<sequence>MSRAIYWVSLVLSMLFLALPLLLVLPLAFNESSFLTYPMEGFTFDWFKVAFTQPPWMPAFFNSLKVAFGASVVAVVIGGLAAMGTMLSGRFGQIVLSGLFISPIVIPSVVLGVAFTYAFGRAGFGGGYVSLVLAHAILGAPLVFLSVMTSLKGLDPELERAAASMGASRAYRFRTVTLPLAAPGFMTGALFAFVTSFDEVVVALFLAAPQSTTLPIALFSGLRDRLEPTIIAVALMLSLLSLMFLLVLNWLQQRSRYKTRGK</sequence>
<evidence type="ECO:0000256" key="7">
    <source>
        <dbReference type="ARBA" id="ARBA00023136"/>
    </source>
</evidence>
<dbReference type="PANTHER" id="PTHR43357">
    <property type="entry name" value="INNER MEMBRANE ABC TRANSPORTER PERMEASE PROTEIN YDCV"/>
    <property type="match status" value="1"/>
</dbReference>
<feature type="domain" description="ABC transmembrane type-1" evidence="9">
    <location>
        <begin position="60"/>
        <end position="248"/>
    </location>
</feature>
<feature type="transmembrane region" description="Helical" evidence="8">
    <location>
        <begin position="175"/>
        <end position="194"/>
    </location>
</feature>